<reference evidence="4 5" key="1">
    <citation type="submission" date="2024-01" db="EMBL/GenBank/DDBJ databases">
        <title>A draft genome for the cacao thread blight pathogen Marasmiellus scandens.</title>
        <authorList>
            <person name="Baruah I.K."/>
            <person name="Leung J."/>
            <person name="Bukari Y."/>
            <person name="Amoako-Attah I."/>
            <person name="Meinhardt L.W."/>
            <person name="Bailey B.A."/>
            <person name="Cohen S.P."/>
        </authorList>
    </citation>
    <scope>NUCLEOTIDE SEQUENCE [LARGE SCALE GENOMIC DNA]</scope>
    <source>
        <strain evidence="4 5">GH-19</strain>
    </source>
</reference>
<feature type="region of interest" description="Disordered" evidence="2">
    <location>
        <begin position="76"/>
        <end position="123"/>
    </location>
</feature>
<dbReference type="PANTHER" id="PTHR46910">
    <property type="entry name" value="TRANSCRIPTION FACTOR PDR1"/>
    <property type="match status" value="1"/>
</dbReference>
<organism evidence="4 5">
    <name type="scientific">Marasmiellus scandens</name>
    <dbReference type="NCBI Taxonomy" id="2682957"/>
    <lineage>
        <taxon>Eukaryota</taxon>
        <taxon>Fungi</taxon>
        <taxon>Dikarya</taxon>
        <taxon>Basidiomycota</taxon>
        <taxon>Agaricomycotina</taxon>
        <taxon>Agaricomycetes</taxon>
        <taxon>Agaricomycetidae</taxon>
        <taxon>Agaricales</taxon>
        <taxon>Marasmiineae</taxon>
        <taxon>Omphalotaceae</taxon>
        <taxon>Marasmiellus</taxon>
    </lineage>
</organism>
<dbReference type="SMART" id="SM00066">
    <property type="entry name" value="GAL4"/>
    <property type="match status" value="1"/>
</dbReference>
<gene>
    <name evidence="4" type="ORF">VKT23_004575</name>
</gene>
<keyword evidence="5" id="KW-1185">Reference proteome</keyword>
<evidence type="ECO:0000313" key="5">
    <source>
        <dbReference type="Proteomes" id="UP001498398"/>
    </source>
</evidence>
<feature type="compositionally biased region" description="Polar residues" evidence="2">
    <location>
        <begin position="78"/>
        <end position="87"/>
    </location>
</feature>
<proteinExistence type="predicted"/>
<name>A0ABR1K0Y3_9AGAR</name>
<feature type="region of interest" description="Disordered" evidence="2">
    <location>
        <begin position="344"/>
        <end position="367"/>
    </location>
</feature>
<dbReference type="SUPFAM" id="SSF57701">
    <property type="entry name" value="Zn2/Cys6 DNA-binding domain"/>
    <property type="match status" value="1"/>
</dbReference>
<keyword evidence="1" id="KW-0539">Nucleus</keyword>
<sequence length="383" mass="42006">MSYEPPENGAVESMKVIPYMSAPPRTRTALACEKCRERKTKCSGEHPTCQRCKARGLICVYGIRDHKGRYQSAFAVTKSHSTSSLRSAATAMDSEPSPSSGSDSSEKRSRSVEQTIPPPDVYAQQEGGFEQYWPPQTEFLNQPMDYNVQPSSTPFQHERQWSHPSFSTPQMSSIPLQPNFDSTRHTRFPSHPLSSSHPSSIDYSNVALDEAVLMPRSQPVYPVNLNYNYPDIRGHRQGHSVSSISTGSSGSLPATPTVMNYPAPTQSTYKPDQGSTVDSSAFSNMYGYGQTEFNFNIPTASFQSAEGYDCSQDFAGHLNASIPPQMTVDEHVMMTRNSFVAHAGHVGVGSNPNPNANNQAPSSSLAGALDSDSYNYTTLQTRF</sequence>
<evidence type="ECO:0000256" key="1">
    <source>
        <dbReference type="ARBA" id="ARBA00023242"/>
    </source>
</evidence>
<dbReference type="Pfam" id="PF00172">
    <property type="entry name" value="Zn_clus"/>
    <property type="match status" value="1"/>
</dbReference>
<dbReference type="PROSITE" id="PS50048">
    <property type="entry name" value="ZN2_CY6_FUNGAL_2"/>
    <property type="match status" value="1"/>
</dbReference>
<feature type="domain" description="Zn(2)-C6 fungal-type" evidence="3">
    <location>
        <begin position="31"/>
        <end position="61"/>
    </location>
</feature>
<dbReference type="Proteomes" id="UP001498398">
    <property type="component" value="Unassembled WGS sequence"/>
</dbReference>
<evidence type="ECO:0000256" key="2">
    <source>
        <dbReference type="SAM" id="MobiDB-lite"/>
    </source>
</evidence>
<dbReference type="CDD" id="cd00067">
    <property type="entry name" value="GAL4"/>
    <property type="match status" value="1"/>
</dbReference>
<evidence type="ECO:0000313" key="4">
    <source>
        <dbReference type="EMBL" id="KAK7467522.1"/>
    </source>
</evidence>
<protein>
    <recommendedName>
        <fullName evidence="3">Zn(2)-C6 fungal-type domain-containing protein</fullName>
    </recommendedName>
</protein>
<accession>A0ABR1K0Y3</accession>
<dbReference type="PANTHER" id="PTHR46910:SF39">
    <property type="entry name" value="ZN(II)2CYS6 TRANSCRIPTION FACTOR (EUROFUNG)"/>
    <property type="match status" value="1"/>
</dbReference>
<dbReference type="InterPro" id="IPR050987">
    <property type="entry name" value="AtrR-like"/>
</dbReference>
<dbReference type="PROSITE" id="PS00463">
    <property type="entry name" value="ZN2_CY6_FUNGAL_1"/>
    <property type="match status" value="1"/>
</dbReference>
<comment type="caution">
    <text evidence="4">The sequence shown here is derived from an EMBL/GenBank/DDBJ whole genome shotgun (WGS) entry which is preliminary data.</text>
</comment>
<evidence type="ECO:0000259" key="3">
    <source>
        <dbReference type="PROSITE" id="PS50048"/>
    </source>
</evidence>
<dbReference type="EMBL" id="JBANRG010000004">
    <property type="protein sequence ID" value="KAK7467522.1"/>
    <property type="molecule type" value="Genomic_DNA"/>
</dbReference>
<dbReference type="Gene3D" id="4.10.240.10">
    <property type="entry name" value="Zn(2)-C6 fungal-type DNA-binding domain"/>
    <property type="match status" value="1"/>
</dbReference>
<feature type="region of interest" description="Disordered" evidence="2">
    <location>
        <begin position="140"/>
        <end position="171"/>
    </location>
</feature>
<dbReference type="InterPro" id="IPR036864">
    <property type="entry name" value="Zn2-C6_fun-type_DNA-bd_sf"/>
</dbReference>
<feature type="compositionally biased region" description="Polar residues" evidence="2">
    <location>
        <begin position="162"/>
        <end position="171"/>
    </location>
</feature>
<feature type="compositionally biased region" description="Low complexity" evidence="2">
    <location>
        <begin position="350"/>
        <end position="367"/>
    </location>
</feature>
<dbReference type="InterPro" id="IPR001138">
    <property type="entry name" value="Zn2Cys6_DnaBD"/>
</dbReference>
<feature type="compositionally biased region" description="Low complexity" evidence="2">
    <location>
        <begin position="93"/>
        <end position="103"/>
    </location>
</feature>